<dbReference type="Gene3D" id="3.40.1440.10">
    <property type="entry name" value="GIY-YIG endonuclease"/>
    <property type="match status" value="1"/>
</dbReference>
<feature type="domain" description="GIY-YIG" evidence="1">
    <location>
        <begin position="48"/>
        <end position="130"/>
    </location>
</feature>
<dbReference type="PROSITE" id="PS50164">
    <property type="entry name" value="GIY_YIG"/>
    <property type="match status" value="1"/>
</dbReference>
<dbReference type="EMBL" id="LHXZ01000020">
    <property type="protein sequence ID" value="KXB03304.1"/>
    <property type="molecule type" value="Genomic_DNA"/>
</dbReference>
<gene>
    <name evidence="2" type="ORF">AKJ45_01975</name>
</gene>
<dbReference type="InterPro" id="IPR035901">
    <property type="entry name" value="GIY-YIG_endonuc_sf"/>
</dbReference>
<dbReference type="InterPro" id="IPR000305">
    <property type="entry name" value="GIY-YIG_endonuc"/>
</dbReference>
<dbReference type="AlphaFoldDB" id="A0A133VA49"/>
<dbReference type="Proteomes" id="UP000070565">
    <property type="component" value="Unassembled WGS sequence"/>
</dbReference>
<dbReference type="SUPFAM" id="SSF82771">
    <property type="entry name" value="GIY-YIG endonuclease"/>
    <property type="match status" value="1"/>
</dbReference>
<organism evidence="2 3">
    <name type="scientific">candidate division MSBL1 archaeon SCGC-AAA261F19</name>
    <dbReference type="NCBI Taxonomy" id="1698275"/>
    <lineage>
        <taxon>Archaea</taxon>
        <taxon>Methanobacteriati</taxon>
        <taxon>Methanobacteriota</taxon>
        <taxon>candidate division MSBL1</taxon>
    </lineage>
</organism>
<comment type="caution">
    <text evidence="2">The sequence shown here is derived from an EMBL/GenBank/DDBJ whole genome shotgun (WGS) entry which is preliminary data.</text>
</comment>
<keyword evidence="3" id="KW-1185">Reference proteome</keyword>
<evidence type="ECO:0000313" key="3">
    <source>
        <dbReference type="Proteomes" id="UP000070565"/>
    </source>
</evidence>
<sequence length="146" mass="16704">MDSSTVYSKIKALHDWLIGQKIQTGIKLEGETLSWMSLDLVTPKEIPNKPGFYVVRLKKSESPDIVYIGETNNLRRRVNFFRGAIRRGTAPHSGGKNLRSELGSELAQFEICWITAGDVYVAKVFEWYLVLSFYKEHNRLPIGNKE</sequence>
<evidence type="ECO:0000259" key="1">
    <source>
        <dbReference type="PROSITE" id="PS50164"/>
    </source>
</evidence>
<proteinExistence type="predicted"/>
<protein>
    <recommendedName>
        <fullName evidence="1">GIY-YIG domain-containing protein</fullName>
    </recommendedName>
</protein>
<accession>A0A133VA49</accession>
<name>A0A133VA49_9EURY</name>
<evidence type="ECO:0000313" key="2">
    <source>
        <dbReference type="EMBL" id="KXB03304.1"/>
    </source>
</evidence>
<reference evidence="2 3" key="1">
    <citation type="journal article" date="2016" name="Sci. Rep.">
        <title>Metabolic traits of an uncultured archaeal lineage -MSBL1- from brine pools of the Red Sea.</title>
        <authorList>
            <person name="Mwirichia R."/>
            <person name="Alam I."/>
            <person name="Rashid M."/>
            <person name="Vinu M."/>
            <person name="Ba-Alawi W."/>
            <person name="Anthony Kamau A."/>
            <person name="Kamanda Ngugi D."/>
            <person name="Goker M."/>
            <person name="Klenk H.P."/>
            <person name="Bajic V."/>
            <person name="Stingl U."/>
        </authorList>
    </citation>
    <scope>NUCLEOTIDE SEQUENCE [LARGE SCALE GENOMIC DNA]</scope>
    <source>
        <strain evidence="2">SCGC-AAA261F19</strain>
    </source>
</reference>